<keyword evidence="2" id="KW-1185">Reference proteome</keyword>
<dbReference type="EMBL" id="JAKGUF010000002">
    <property type="protein sequence ID" value="MCF4144065.1"/>
    <property type="molecule type" value="Genomic_DNA"/>
</dbReference>
<name>A0ABS9EW78_9BACT</name>
<proteinExistence type="predicted"/>
<evidence type="ECO:0000313" key="2">
    <source>
        <dbReference type="Proteomes" id="UP001200932"/>
    </source>
</evidence>
<reference evidence="1 2" key="1">
    <citation type="submission" date="2022-01" db="EMBL/GenBank/DDBJ databases">
        <title>Dethiosulfovibrio faecalis sp. nov., a novel proteolytic, non-sulfur-reducing bacterium isolated from a marine aquaculture solid waste bioreactor.</title>
        <authorList>
            <person name="Grabowski S."/>
            <person name="Apolinario E."/>
            <person name="Schneider N."/>
            <person name="Marshall C.W."/>
            <person name="Sowers K.R."/>
        </authorList>
    </citation>
    <scope>NUCLEOTIDE SEQUENCE [LARGE SCALE GENOMIC DNA]</scope>
    <source>
        <strain evidence="1 2">DSM 12590</strain>
    </source>
</reference>
<organism evidence="1 2">
    <name type="scientific">Dethiosulfovibrio acidaminovorans</name>
    <dbReference type="NCBI Taxonomy" id="133535"/>
    <lineage>
        <taxon>Bacteria</taxon>
        <taxon>Thermotogati</taxon>
        <taxon>Synergistota</taxon>
        <taxon>Synergistia</taxon>
        <taxon>Synergistales</taxon>
        <taxon>Dethiosulfovibrionaceae</taxon>
        <taxon>Dethiosulfovibrio</taxon>
    </lineage>
</organism>
<evidence type="ECO:0000313" key="1">
    <source>
        <dbReference type="EMBL" id="MCF4144065.1"/>
    </source>
</evidence>
<dbReference type="Proteomes" id="UP001200932">
    <property type="component" value="Unassembled WGS sequence"/>
</dbReference>
<accession>A0ABS9EW78</accession>
<comment type="caution">
    <text evidence="1">The sequence shown here is derived from an EMBL/GenBank/DDBJ whole genome shotgun (WGS) entry which is preliminary data.</text>
</comment>
<protein>
    <submittedName>
        <fullName evidence="1">Uncharacterized protein</fullName>
    </submittedName>
</protein>
<sequence>MAKLPKPKQSESCHGERHFMALSDLVNFNWVSSGTDANHVDRHSEAQVELTLNNLIIMTVKDLDIMVLKSIEKQAGITL</sequence>
<gene>
    <name evidence="1" type="ORF">L2W31_01835</name>
</gene>